<evidence type="ECO:0000313" key="4">
    <source>
        <dbReference type="Proteomes" id="UP000663829"/>
    </source>
</evidence>
<comment type="caution">
    <text evidence="2">The sequence shown here is derived from an EMBL/GenBank/DDBJ whole genome shotgun (WGS) entry which is preliminary data.</text>
</comment>
<proteinExistence type="predicted"/>
<sequence>MGGRPLMGGCPLMDVLSSSSTRNSEQRCRFGVLVKGQTNITDCINKPAATEGYKVDCTKDMNSNNTIFDPVTIGFGENCIIHELHVQFSDIHTFLPFIRNIIPLLQKTYMVPKNSQLYISVAKDYPQRNLIMFWSWYMNSELMGVFTPNIDVFEFVLHSMNIYSALGIDDFSFNSNLSPSHIKIRYPCVSGEKRLPYGGKDFYYDISVVYQKPNNVQNQCSNVLLKSKLKCQFMANDVACRVNGEYVPYTSIDCTHIRDPTNIVGKQRTKYEIQGFDSGCKVNNITLKFSTTTKFMKFIDEGIIFKYFDDTGSGKNSLDIRINKQDANLLFNDDHFNVLTANNMLDLFSVSIEDSKQSSFETIIVENYIDVQQGRLKEVTIRGPCMISKDQLLYDTLFKTSSVRAKCENIKFIKTALTTAITLKKEIDSSRTKYGDGPRRNGHSQDEIPAATESLSADA</sequence>
<reference evidence="2" key="1">
    <citation type="submission" date="2021-02" db="EMBL/GenBank/DDBJ databases">
        <authorList>
            <person name="Nowell W R."/>
        </authorList>
    </citation>
    <scope>NUCLEOTIDE SEQUENCE</scope>
</reference>
<feature type="region of interest" description="Disordered" evidence="1">
    <location>
        <begin position="430"/>
        <end position="459"/>
    </location>
</feature>
<dbReference type="Proteomes" id="UP000681722">
    <property type="component" value="Unassembled WGS sequence"/>
</dbReference>
<name>A0A814VT05_9BILA</name>
<keyword evidence="4" id="KW-1185">Reference proteome</keyword>
<dbReference type="AlphaFoldDB" id="A0A814VT05"/>
<organism evidence="2 4">
    <name type="scientific">Didymodactylos carnosus</name>
    <dbReference type="NCBI Taxonomy" id="1234261"/>
    <lineage>
        <taxon>Eukaryota</taxon>
        <taxon>Metazoa</taxon>
        <taxon>Spiralia</taxon>
        <taxon>Gnathifera</taxon>
        <taxon>Rotifera</taxon>
        <taxon>Eurotatoria</taxon>
        <taxon>Bdelloidea</taxon>
        <taxon>Philodinida</taxon>
        <taxon>Philodinidae</taxon>
        <taxon>Didymodactylos</taxon>
    </lineage>
</organism>
<evidence type="ECO:0000313" key="2">
    <source>
        <dbReference type="EMBL" id="CAF1192089.1"/>
    </source>
</evidence>
<dbReference type="Proteomes" id="UP000663829">
    <property type="component" value="Unassembled WGS sequence"/>
</dbReference>
<dbReference type="EMBL" id="CAJOBC010008249">
    <property type="protein sequence ID" value="CAF3956465.1"/>
    <property type="molecule type" value="Genomic_DNA"/>
</dbReference>
<evidence type="ECO:0000313" key="3">
    <source>
        <dbReference type="EMBL" id="CAF3956465.1"/>
    </source>
</evidence>
<evidence type="ECO:0000256" key="1">
    <source>
        <dbReference type="SAM" id="MobiDB-lite"/>
    </source>
</evidence>
<feature type="compositionally biased region" description="Basic and acidic residues" evidence="1">
    <location>
        <begin position="430"/>
        <end position="446"/>
    </location>
</feature>
<protein>
    <submittedName>
        <fullName evidence="2">Uncharacterized protein</fullName>
    </submittedName>
</protein>
<gene>
    <name evidence="2" type="ORF">GPM918_LOCUS23262</name>
    <name evidence="3" type="ORF">SRO942_LOCUS23267</name>
</gene>
<accession>A0A814VT05</accession>
<dbReference type="EMBL" id="CAJNOQ010008245">
    <property type="protein sequence ID" value="CAF1192089.1"/>
    <property type="molecule type" value="Genomic_DNA"/>
</dbReference>